<dbReference type="Proteomes" id="UP000298030">
    <property type="component" value="Unassembled WGS sequence"/>
</dbReference>
<dbReference type="Pfam" id="PF08731">
    <property type="entry name" value="AFT"/>
    <property type="match status" value="1"/>
</dbReference>
<dbReference type="GO" id="GO:0000981">
    <property type="term" value="F:DNA-binding transcription factor activity, RNA polymerase II-specific"/>
    <property type="evidence" value="ECO:0007669"/>
    <property type="project" value="InterPro"/>
</dbReference>
<dbReference type="PANTHER" id="PTHR47718">
    <property type="entry name" value="OS01G0519700 PROTEIN"/>
    <property type="match status" value="1"/>
</dbReference>
<dbReference type="InterPro" id="IPR014842">
    <property type="entry name" value="AFT"/>
</dbReference>
<organism evidence="1 2">
    <name type="scientific">Coprinellus micaceus</name>
    <name type="common">Glistening ink-cap mushroom</name>
    <name type="synonym">Coprinus micaceus</name>
    <dbReference type="NCBI Taxonomy" id="71717"/>
    <lineage>
        <taxon>Eukaryota</taxon>
        <taxon>Fungi</taxon>
        <taxon>Dikarya</taxon>
        <taxon>Basidiomycota</taxon>
        <taxon>Agaricomycotina</taxon>
        <taxon>Agaricomycetes</taxon>
        <taxon>Agaricomycetidae</taxon>
        <taxon>Agaricales</taxon>
        <taxon>Agaricineae</taxon>
        <taxon>Psathyrellaceae</taxon>
        <taxon>Coprinellus</taxon>
    </lineage>
</organism>
<dbReference type="EMBL" id="QPFP01000002">
    <property type="protein sequence ID" value="TEB38589.1"/>
    <property type="molecule type" value="Genomic_DNA"/>
</dbReference>
<keyword evidence="2" id="KW-1185">Reference proteome</keyword>
<dbReference type="GO" id="GO:0045944">
    <property type="term" value="P:positive regulation of transcription by RNA polymerase II"/>
    <property type="evidence" value="ECO:0007669"/>
    <property type="project" value="InterPro"/>
</dbReference>
<evidence type="ECO:0000313" key="1">
    <source>
        <dbReference type="EMBL" id="TEB38589.1"/>
    </source>
</evidence>
<accession>A0A4Y7TYD8</accession>
<proteinExistence type="predicted"/>
<evidence type="ECO:0008006" key="3">
    <source>
        <dbReference type="Google" id="ProtNLM"/>
    </source>
</evidence>
<dbReference type="STRING" id="71717.A0A4Y7TYD8"/>
<feature type="non-terminal residue" evidence="1">
    <location>
        <position position="206"/>
    </location>
</feature>
<evidence type="ECO:0000313" key="2">
    <source>
        <dbReference type="Proteomes" id="UP000298030"/>
    </source>
</evidence>
<name>A0A4Y7TYD8_COPMI</name>
<reference evidence="1 2" key="1">
    <citation type="journal article" date="2019" name="Nat. Ecol. Evol.">
        <title>Megaphylogeny resolves global patterns of mushroom evolution.</title>
        <authorList>
            <person name="Varga T."/>
            <person name="Krizsan K."/>
            <person name="Foldi C."/>
            <person name="Dima B."/>
            <person name="Sanchez-Garcia M."/>
            <person name="Sanchez-Ramirez S."/>
            <person name="Szollosi G.J."/>
            <person name="Szarkandi J.G."/>
            <person name="Papp V."/>
            <person name="Albert L."/>
            <person name="Andreopoulos W."/>
            <person name="Angelini C."/>
            <person name="Antonin V."/>
            <person name="Barry K.W."/>
            <person name="Bougher N.L."/>
            <person name="Buchanan P."/>
            <person name="Buyck B."/>
            <person name="Bense V."/>
            <person name="Catcheside P."/>
            <person name="Chovatia M."/>
            <person name="Cooper J."/>
            <person name="Damon W."/>
            <person name="Desjardin D."/>
            <person name="Finy P."/>
            <person name="Geml J."/>
            <person name="Haridas S."/>
            <person name="Hughes K."/>
            <person name="Justo A."/>
            <person name="Karasinski D."/>
            <person name="Kautmanova I."/>
            <person name="Kiss B."/>
            <person name="Kocsube S."/>
            <person name="Kotiranta H."/>
            <person name="LaButti K.M."/>
            <person name="Lechner B.E."/>
            <person name="Liimatainen K."/>
            <person name="Lipzen A."/>
            <person name="Lukacs Z."/>
            <person name="Mihaltcheva S."/>
            <person name="Morgado L.N."/>
            <person name="Niskanen T."/>
            <person name="Noordeloos M.E."/>
            <person name="Ohm R.A."/>
            <person name="Ortiz-Santana B."/>
            <person name="Ovrebo C."/>
            <person name="Racz N."/>
            <person name="Riley R."/>
            <person name="Savchenko A."/>
            <person name="Shiryaev A."/>
            <person name="Soop K."/>
            <person name="Spirin V."/>
            <person name="Szebenyi C."/>
            <person name="Tomsovsky M."/>
            <person name="Tulloss R.E."/>
            <person name="Uehling J."/>
            <person name="Grigoriev I.V."/>
            <person name="Vagvolgyi C."/>
            <person name="Papp T."/>
            <person name="Martin F.M."/>
            <person name="Miettinen O."/>
            <person name="Hibbett D.S."/>
            <person name="Nagy L.G."/>
        </authorList>
    </citation>
    <scope>NUCLEOTIDE SEQUENCE [LARGE SCALE GENOMIC DNA]</scope>
    <source>
        <strain evidence="1 2">FP101781</strain>
    </source>
</reference>
<sequence length="206" mass="22954">MLELGDHDLFTERDCISPQAPETGDVFDELHLAMKAAFAYQLSQGYIWRKGQSTPHPSGDGSTKKVIVRCNHYQKAKPKRKPGIDPSDQRRGKSIRTECFAHVNINYSRQAGVWKIGVTDWNHNHPPPIPEGGTARQRPTGEQVETIRKLATSTRQRFSRAQIAEALAVTGNGPELEPRQISALMTKHRREAQEQVLGMGGGFSAM</sequence>
<gene>
    <name evidence="1" type="ORF">FA13DRAFT_1619768</name>
</gene>
<dbReference type="AlphaFoldDB" id="A0A4Y7TYD8"/>
<comment type="caution">
    <text evidence="1">The sequence shown here is derived from an EMBL/GenBank/DDBJ whole genome shotgun (WGS) entry which is preliminary data.</text>
</comment>
<protein>
    <recommendedName>
        <fullName evidence="3">FAR1 domain-containing protein</fullName>
    </recommendedName>
</protein>
<dbReference type="OrthoDB" id="2402896at2759"/>
<dbReference type="GO" id="GO:0010106">
    <property type="term" value="P:cellular response to iron ion starvation"/>
    <property type="evidence" value="ECO:0007669"/>
    <property type="project" value="InterPro"/>
</dbReference>